<dbReference type="InterPro" id="IPR036179">
    <property type="entry name" value="Ig-like_dom_sf"/>
</dbReference>
<dbReference type="InterPro" id="IPR003006">
    <property type="entry name" value="Ig/MHC_CS"/>
</dbReference>
<dbReference type="PROSITE" id="PS00290">
    <property type="entry name" value="IG_MHC"/>
    <property type="match status" value="1"/>
</dbReference>
<keyword evidence="6 13" id="KW-1133">Transmembrane helix</keyword>
<evidence type="ECO:0000256" key="6">
    <source>
        <dbReference type="ARBA" id="ARBA00022989"/>
    </source>
</evidence>
<dbReference type="SUPFAM" id="SSF48726">
    <property type="entry name" value="Immunoglobulin"/>
    <property type="match status" value="1"/>
</dbReference>
<dbReference type="InterPro" id="IPR003597">
    <property type="entry name" value="Ig_C1-set"/>
</dbReference>
<dbReference type="InterPro" id="IPR011162">
    <property type="entry name" value="MHC_I/II-like_Ag-recog"/>
</dbReference>
<dbReference type="PANTHER" id="PTHR19944">
    <property type="entry name" value="MHC CLASS II-RELATED"/>
    <property type="match status" value="1"/>
</dbReference>
<protein>
    <submittedName>
        <fullName evidence="16">H-2 class II histocompatibility antigen, A-Q alpha chain-like isoform X2</fullName>
    </submittedName>
</protein>
<evidence type="ECO:0000256" key="1">
    <source>
        <dbReference type="ARBA" id="ARBA00004479"/>
    </source>
</evidence>
<dbReference type="PANTHER" id="PTHR19944:SF86">
    <property type="entry name" value="HLA CLASS II HISTOCOMPATIBILITY ANTIGEN, DR ALPHA CHAIN"/>
    <property type="match status" value="1"/>
</dbReference>
<evidence type="ECO:0000256" key="8">
    <source>
        <dbReference type="ARBA" id="ARBA00023136"/>
    </source>
</evidence>
<proteinExistence type="inferred from homology"/>
<dbReference type="PROSITE" id="PS50835">
    <property type="entry name" value="IG_LIKE"/>
    <property type="match status" value="1"/>
</dbReference>
<keyword evidence="7" id="KW-1064">Adaptive immunity</keyword>
<feature type="transmembrane region" description="Helical" evidence="13">
    <location>
        <begin position="221"/>
        <end position="244"/>
    </location>
</feature>
<dbReference type="GO" id="GO:0002250">
    <property type="term" value="P:adaptive immune response"/>
    <property type="evidence" value="ECO:0007669"/>
    <property type="project" value="UniProtKB-KW"/>
</dbReference>
<evidence type="ECO:0000256" key="11">
    <source>
        <dbReference type="ARBA" id="ARBA00023182"/>
    </source>
</evidence>
<keyword evidence="5" id="KW-0391">Immunity</keyword>
<evidence type="ECO:0000256" key="12">
    <source>
        <dbReference type="ARBA" id="ARBA00023319"/>
    </source>
</evidence>
<dbReference type="InterPro" id="IPR001003">
    <property type="entry name" value="MHC_II_a_N"/>
</dbReference>
<dbReference type="Gene3D" id="2.60.40.10">
    <property type="entry name" value="Immunoglobulins"/>
    <property type="match status" value="1"/>
</dbReference>
<evidence type="ECO:0000256" key="5">
    <source>
        <dbReference type="ARBA" id="ARBA00022859"/>
    </source>
</evidence>
<feature type="domain" description="Ig-like" evidence="14">
    <location>
        <begin position="118"/>
        <end position="207"/>
    </location>
</feature>
<accession>A0A6P7LJE8</accession>
<keyword evidence="11" id="KW-0491">MHC II</keyword>
<sequence length="251" mass="28075">MLLLIRVMKMKVSELFLVLSWFWSNFFCFPAEFLHSDFAVNGCSDTDGELVYGLDDEDTWYADFVNGRGVEPQPSFMDHISHTGDMYQQALEGQRICKRNLGLRRQAMKDIPLKNDPPSNLMIYTRDDLQLGDMNTLICYATGFYPAPVKVHWTKNGQNVTDGPVANVPHLNKDGSFKQIFRLQFIPQQGDVYTCTAQHPGLDQPLTSIWEVDVQQPSVGPAVFCALGLTVALLGVAAGTFFLIKGNSEAD</sequence>
<dbReference type="InterPro" id="IPR007110">
    <property type="entry name" value="Ig-like_dom"/>
</dbReference>
<dbReference type="SUPFAM" id="SSF54452">
    <property type="entry name" value="MHC antigen-recognition domain"/>
    <property type="match status" value="1"/>
</dbReference>
<keyword evidence="15" id="KW-1185">Reference proteome</keyword>
<keyword evidence="10" id="KW-0325">Glycoprotein</keyword>
<dbReference type="InterPro" id="IPR050160">
    <property type="entry name" value="MHC/Immunoglobulin"/>
</dbReference>
<evidence type="ECO:0000313" key="16">
    <source>
        <dbReference type="RefSeq" id="XP_028993884.1"/>
    </source>
</evidence>
<organism evidence="15 16">
    <name type="scientific">Betta splendens</name>
    <name type="common">Siamese fighting fish</name>
    <dbReference type="NCBI Taxonomy" id="158456"/>
    <lineage>
        <taxon>Eukaryota</taxon>
        <taxon>Metazoa</taxon>
        <taxon>Chordata</taxon>
        <taxon>Craniata</taxon>
        <taxon>Vertebrata</taxon>
        <taxon>Euteleostomi</taxon>
        <taxon>Actinopterygii</taxon>
        <taxon>Neopterygii</taxon>
        <taxon>Teleostei</taxon>
        <taxon>Neoteleostei</taxon>
        <taxon>Acanthomorphata</taxon>
        <taxon>Anabantaria</taxon>
        <taxon>Anabantiformes</taxon>
        <taxon>Anabantoidei</taxon>
        <taxon>Osphronemidae</taxon>
        <taxon>Betta</taxon>
    </lineage>
</organism>
<comment type="subcellular location">
    <subcellularLocation>
        <location evidence="1">Membrane</location>
        <topology evidence="1">Single-pass type I membrane protein</topology>
    </subcellularLocation>
</comment>
<dbReference type="SMART" id="SM00407">
    <property type="entry name" value="IGc1"/>
    <property type="match status" value="1"/>
</dbReference>
<gene>
    <name evidence="16" type="primary">LOC114847985</name>
</gene>
<evidence type="ECO:0000313" key="15">
    <source>
        <dbReference type="Proteomes" id="UP000515150"/>
    </source>
</evidence>
<evidence type="ECO:0000256" key="7">
    <source>
        <dbReference type="ARBA" id="ARBA00023130"/>
    </source>
</evidence>
<evidence type="ECO:0000256" key="10">
    <source>
        <dbReference type="ARBA" id="ARBA00023180"/>
    </source>
</evidence>
<dbReference type="Pfam" id="PF00993">
    <property type="entry name" value="MHC_II_alpha"/>
    <property type="match status" value="1"/>
</dbReference>
<reference evidence="16" key="1">
    <citation type="submission" date="2025-08" db="UniProtKB">
        <authorList>
            <consortium name="RefSeq"/>
        </authorList>
    </citation>
    <scope>IDENTIFICATION</scope>
</reference>
<name>A0A6P7LJE8_BETSP</name>
<dbReference type="RefSeq" id="XP_028993884.1">
    <property type="nucleotide sequence ID" value="XM_029138051.3"/>
</dbReference>
<dbReference type="SMART" id="SM00920">
    <property type="entry name" value="MHC_II_alpha"/>
    <property type="match status" value="1"/>
</dbReference>
<keyword evidence="12" id="KW-0393">Immunoglobulin domain</keyword>
<dbReference type="GO" id="GO:0002504">
    <property type="term" value="P:antigen processing and presentation of peptide or polysaccharide antigen via MHC class II"/>
    <property type="evidence" value="ECO:0007669"/>
    <property type="project" value="UniProtKB-KW"/>
</dbReference>
<dbReference type="GeneID" id="114847985"/>
<evidence type="ECO:0000256" key="2">
    <source>
        <dbReference type="ARBA" id="ARBA00007394"/>
    </source>
</evidence>
<keyword evidence="9" id="KW-1015">Disulfide bond</keyword>
<evidence type="ECO:0000256" key="9">
    <source>
        <dbReference type="ARBA" id="ARBA00023157"/>
    </source>
</evidence>
<dbReference type="GO" id="GO:0042613">
    <property type="term" value="C:MHC class II protein complex"/>
    <property type="evidence" value="ECO:0007669"/>
    <property type="project" value="UniProtKB-KW"/>
</dbReference>
<dbReference type="AlphaFoldDB" id="A0A6P7LJE8"/>
<keyword evidence="8 13" id="KW-0472">Membrane</keyword>
<dbReference type="Proteomes" id="UP000515150">
    <property type="component" value="Chromosome 2"/>
</dbReference>
<dbReference type="InterPro" id="IPR013783">
    <property type="entry name" value="Ig-like_fold"/>
</dbReference>
<comment type="similarity">
    <text evidence="2">Belongs to the MHC class II family.</text>
</comment>
<keyword evidence="3 13" id="KW-0812">Transmembrane</keyword>
<evidence type="ECO:0000256" key="4">
    <source>
        <dbReference type="ARBA" id="ARBA00022729"/>
    </source>
</evidence>
<dbReference type="Pfam" id="PF07654">
    <property type="entry name" value="C1-set"/>
    <property type="match status" value="1"/>
</dbReference>
<evidence type="ECO:0000259" key="14">
    <source>
        <dbReference type="PROSITE" id="PS50835"/>
    </source>
</evidence>
<dbReference type="Gene3D" id="3.10.320.10">
    <property type="entry name" value="Class II Histocompatibility Antigen, M Beta Chain, Chain B, domain 1"/>
    <property type="match status" value="1"/>
</dbReference>
<keyword evidence="4" id="KW-0732">Signal</keyword>
<evidence type="ECO:0000256" key="13">
    <source>
        <dbReference type="SAM" id="Phobius"/>
    </source>
</evidence>
<evidence type="ECO:0000256" key="3">
    <source>
        <dbReference type="ARBA" id="ARBA00022692"/>
    </source>
</evidence>
<dbReference type="InterPro" id="IPR014745">
    <property type="entry name" value="MHC_II_a/b_N"/>
</dbReference>